<evidence type="ECO:0000256" key="2">
    <source>
        <dbReference type="ARBA" id="ARBA00023027"/>
    </source>
</evidence>
<dbReference type="InterPro" id="IPR003000">
    <property type="entry name" value="Sirtuin"/>
</dbReference>
<feature type="domain" description="Deacetylase sirtuin-type" evidence="5">
    <location>
        <begin position="1"/>
        <end position="233"/>
    </location>
</feature>
<protein>
    <recommendedName>
        <fullName evidence="3">NAD-dependent protein deacylase</fullName>
        <ecNumber evidence="3">2.3.1.286</ecNumber>
    </recommendedName>
    <alternativeName>
        <fullName evidence="3">Regulatory protein SIR2 homolog</fullName>
    </alternativeName>
</protein>
<evidence type="ECO:0000256" key="4">
    <source>
        <dbReference type="PROSITE-ProRule" id="PRU00236"/>
    </source>
</evidence>
<dbReference type="Proteomes" id="UP001165069">
    <property type="component" value="Unassembled WGS sequence"/>
</dbReference>
<dbReference type="RefSeq" id="WP_285573717.1">
    <property type="nucleotide sequence ID" value="NZ_BSDE01000003.1"/>
</dbReference>
<dbReference type="InterPro" id="IPR026591">
    <property type="entry name" value="Sirtuin_cat_small_dom_sf"/>
</dbReference>
<feature type="binding site" evidence="3 4">
    <location>
        <position position="121"/>
    </location>
    <ligand>
        <name>Zn(2+)</name>
        <dbReference type="ChEBI" id="CHEBI:29105"/>
    </ligand>
</feature>
<comment type="domain">
    <text evidence="3">2 residues (Tyr-57 and Arg-60) present in a large hydrophobic pocket are probably involved in substrate specificity. They are important for desuccinylation activity, but dispensable for deacetylation activity.</text>
</comment>
<comment type="catalytic activity">
    <reaction evidence="3">
        <text>N(6)-succinyl-L-lysyl-[protein] + NAD(+) + H2O = 2''-O-succinyl-ADP-D-ribose + nicotinamide + L-lysyl-[protein]</text>
        <dbReference type="Rhea" id="RHEA:47668"/>
        <dbReference type="Rhea" id="RHEA-COMP:9752"/>
        <dbReference type="Rhea" id="RHEA-COMP:11877"/>
        <dbReference type="ChEBI" id="CHEBI:15377"/>
        <dbReference type="ChEBI" id="CHEBI:17154"/>
        <dbReference type="ChEBI" id="CHEBI:29969"/>
        <dbReference type="ChEBI" id="CHEBI:57540"/>
        <dbReference type="ChEBI" id="CHEBI:87830"/>
        <dbReference type="ChEBI" id="CHEBI:87832"/>
    </reaction>
</comment>
<feature type="binding site" evidence="3 4">
    <location>
        <position position="118"/>
    </location>
    <ligand>
        <name>Zn(2+)</name>
        <dbReference type="ChEBI" id="CHEBI:29105"/>
    </ligand>
</feature>
<dbReference type="Pfam" id="PF02146">
    <property type="entry name" value="SIR2"/>
    <property type="match status" value="1"/>
</dbReference>
<feature type="binding site" evidence="3">
    <location>
        <begin position="201"/>
        <end position="203"/>
    </location>
    <ligand>
        <name>NAD(+)</name>
        <dbReference type="ChEBI" id="CHEBI:57540"/>
    </ligand>
</feature>
<dbReference type="SUPFAM" id="SSF52467">
    <property type="entry name" value="DHS-like NAD/FAD-binding domain"/>
    <property type="match status" value="1"/>
</dbReference>
<dbReference type="InterPro" id="IPR050134">
    <property type="entry name" value="NAD-dep_sirtuin_deacylases"/>
</dbReference>
<dbReference type="HAMAP" id="MF_01121">
    <property type="entry name" value="Sirtuin_ClassIII"/>
    <property type="match status" value="1"/>
</dbReference>
<keyword evidence="3" id="KW-0963">Cytoplasm</keyword>
<evidence type="ECO:0000256" key="3">
    <source>
        <dbReference type="HAMAP-Rule" id="MF_01121"/>
    </source>
</evidence>
<feature type="binding site" evidence="3 4">
    <location>
        <position position="140"/>
    </location>
    <ligand>
        <name>Zn(2+)</name>
        <dbReference type="ChEBI" id="CHEBI:29105"/>
    </ligand>
</feature>
<dbReference type="PROSITE" id="PS50305">
    <property type="entry name" value="SIRTUIN"/>
    <property type="match status" value="1"/>
</dbReference>
<dbReference type="NCBIfam" id="NF001755">
    <property type="entry name" value="PRK00481.1-5"/>
    <property type="match status" value="1"/>
</dbReference>
<feature type="binding site" evidence="3">
    <location>
        <begin position="13"/>
        <end position="32"/>
    </location>
    <ligand>
        <name>NAD(+)</name>
        <dbReference type="ChEBI" id="CHEBI:57540"/>
    </ligand>
</feature>
<dbReference type="Gene3D" id="3.40.50.1220">
    <property type="entry name" value="TPP-binding domain"/>
    <property type="match status" value="1"/>
</dbReference>
<feature type="binding site" evidence="3">
    <location>
        <begin position="176"/>
        <end position="178"/>
    </location>
    <ligand>
        <name>NAD(+)</name>
        <dbReference type="ChEBI" id="CHEBI:57540"/>
    </ligand>
</feature>
<feature type="binding site" evidence="3 4">
    <location>
        <position position="137"/>
    </location>
    <ligand>
        <name>Zn(2+)</name>
        <dbReference type="ChEBI" id="CHEBI:29105"/>
    </ligand>
</feature>
<feature type="active site" description="Proton acceptor" evidence="3 4">
    <location>
        <position position="110"/>
    </location>
</feature>
<comment type="similarity">
    <text evidence="3">Belongs to the sirtuin family. Class III subfamily.</text>
</comment>
<keyword evidence="3 4" id="KW-0862">Zinc</keyword>
<sequence length="233" mass="25689">MHTRDARLVILTGAGISAESGLRTFRGADGLWENHRVQDVATPEAFHRDPDLVYRFYNERRRGLKAVQPNAAHLALARLERAWKGDFLLVTQNVDDLHDRAGSQRLLHMHGELLRARCLACHGVQPWTGDLGAADRCPACDRGPLRPHIVWFGELPLEMPRIYEALDRCDLFLSIGTSGHVYPAAGFVEAVGPGARTVELNLEPSLVASAFQEARTGRATDLVPAFVEDLLGG</sequence>
<gene>
    <name evidence="3 6" type="primary">cobB</name>
    <name evidence="6" type="ORF">GETHLI_16100</name>
</gene>
<dbReference type="InterPro" id="IPR026590">
    <property type="entry name" value="Ssirtuin_cat_dom"/>
</dbReference>
<keyword evidence="7" id="KW-1185">Reference proteome</keyword>
<evidence type="ECO:0000259" key="5">
    <source>
        <dbReference type="PROSITE" id="PS50305"/>
    </source>
</evidence>
<evidence type="ECO:0000313" key="7">
    <source>
        <dbReference type="Proteomes" id="UP001165069"/>
    </source>
</evidence>
<keyword evidence="2 3" id="KW-0520">NAD</keyword>
<feature type="binding site" evidence="3">
    <location>
        <position position="60"/>
    </location>
    <ligand>
        <name>substrate</name>
    </ligand>
</feature>
<dbReference type="EMBL" id="BSDE01000003">
    <property type="protein sequence ID" value="GLH73108.1"/>
    <property type="molecule type" value="Genomic_DNA"/>
</dbReference>
<dbReference type="EC" id="2.3.1.286" evidence="3"/>
<dbReference type="Gene3D" id="3.30.1600.10">
    <property type="entry name" value="SIR2/SIRT2 'Small Domain"/>
    <property type="match status" value="1"/>
</dbReference>
<dbReference type="PANTHER" id="PTHR11085">
    <property type="entry name" value="NAD-DEPENDENT PROTEIN DEACYLASE SIRTUIN-5, MITOCHONDRIAL-RELATED"/>
    <property type="match status" value="1"/>
</dbReference>
<comment type="subcellular location">
    <subcellularLocation>
        <location evidence="3">Cytoplasm</location>
    </subcellularLocation>
</comment>
<dbReference type="InterPro" id="IPR029035">
    <property type="entry name" value="DHS-like_NAD/FAD-binding_dom"/>
</dbReference>
<evidence type="ECO:0000313" key="6">
    <source>
        <dbReference type="EMBL" id="GLH73108.1"/>
    </source>
</evidence>
<organism evidence="6 7">
    <name type="scientific">Geothrix limicola</name>
    <dbReference type="NCBI Taxonomy" id="2927978"/>
    <lineage>
        <taxon>Bacteria</taxon>
        <taxon>Pseudomonadati</taxon>
        <taxon>Acidobacteriota</taxon>
        <taxon>Holophagae</taxon>
        <taxon>Holophagales</taxon>
        <taxon>Holophagaceae</taxon>
        <taxon>Geothrix</taxon>
    </lineage>
</organism>
<keyword evidence="3 4" id="KW-0479">Metal-binding</keyword>
<feature type="binding site" evidence="3">
    <location>
        <position position="57"/>
    </location>
    <ligand>
        <name>substrate</name>
    </ligand>
</feature>
<feature type="binding site" evidence="3">
    <location>
        <begin position="92"/>
        <end position="95"/>
    </location>
    <ligand>
        <name>NAD(+)</name>
        <dbReference type="ChEBI" id="CHEBI:57540"/>
    </ligand>
</feature>
<dbReference type="InterPro" id="IPR027546">
    <property type="entry name" value="Sirtuin_class_III"/>
</dbReference>
<comment type="function">
    <text evidence="3">NAD-dependent lysine deacetylase and desuccinylase that specifically removes acetyl and succinyl groups on target proteins. Modulates the activities of several proteins which are inactive in their acylated form.</text>
</comment>
<comment type="catalytic activity">
    <reaction evidence="3">
        <text>N(6)-acetyl-L-lysyl-[protein] + NAD(+) + H2O = 2''-O-acetyl-ADP-D-ribose + nicotinamide + L-lysyl-[protein]</text>
        <dbReference type="Rhea" id="RHEA:43636"/>
        <dbReference type="Rhea" id="RHEA-COMP:9752"/>
        <dbReference type="Rhea" id="RHEA-COMP:10731"/>
        <dbReference type="ChEBI" id="CHEBI:15377"/>
        <dbReference type="ChEBI" id="CHEBI:17154"/>
        <dbReference type="ChEBI" id="CHEBI:29969"/>
        <dbReference type="ChEBI" id="CHEBI:57540"/>
        <dbReference type="ChEBI" id="CHEBI:61930"/>
        <dbReference type="ChEBI" id="CHEBI:83767"/>
        <dbReference type="EC" id="2.3.1.286"/>
    </reaction>
</comment>
<name>A0ABQ5QFH0_9BACT</name>
<feature type="binding site" evidence="3">
    <location>
        <position position="219"/>
    </location>
    <ligand>
        <name>NAD(+)</name>
        <dbReference type="ChEBI" id="CHEBI:57540"/>
    </ligand>
</feature>
<keyword evidence="1" id="KW-0808">Transferase</keyword>
<dbReference type="PANTHER" id="PTHR11085:SF4">
    <property type="entry name" value="NAD-DEPENDENT PROTEIN DEACYLASE"/>
    <property type="match status" value="1"/>
</dbReference>
<reference evidence="6 7" key="1">
    <citation type="journal article" date="2023" name="Antonie Van Leeuwenhoek">
        <title>Mesoterricola silvestris gen. nov., sp. nov., Mesoterricola sediminis sp. nov., Geothrix oryzae sp. nov., Geothrix edaphica sp. nov., Geothrix rubra sp. nov., and Geothrix limicola sp. nov., six novel members of Acidobacteriota isolated from soils.</title>
        <authorList>
            <person name="Itoh H."/>
            <person name="Sugisawa Y."/>
            <person name="Mise K."/>
            <person name="Xu Z."/>
            <person name="Kuniyasu M."/>
            <person name="Ushijima N."/>
            <person name="Kawano K."/>
            <person name="Kobayashi E."/>
            <person name="Shiratori Y."/>
            <person name="Masuda Y."/>
            <person name="Senoo K."/>
        </authorList>
    </citation>
    <scope>NUCLEOTIDE SEQUENCE [LARGE SCALE GENOMIC DNA]</scope>
    <source>
        <strain evidence="6 7">Red804</strain>
    </source>
</reference>
<comment type="caution">
    <text evidence="6">The sequence shown here is derived from an EMBL/GenBank/DDBJ whole genome shotgun (WGS) entry which is preliminary data.</text>
</comment>
<comment type="cofactor">
    <cofactor evidence="3">
        <name>Zn(2+)</name>
        <dbReference type="ChEBI" id="CHEBI:29105"/>
    </cofactor>
    <text evidence="3">Binds 1 zinc ion per subunit.</text>
</comment>
<accession>A0ABQ5QFH0</accession>
<proteinExistence type="inferred from homology"/>
<dbReference type="CDD" id="cd01412">
    <property type="entry name" value="SIRT5_Af1_CobB"/>
    <property type="match status" value="1"/>
</dbReference>
<evidence type="ECO:0000256" key="1">
    <source>
        <dbReference type="ARBA" id="ARBA00022679"/>
    </source>
</evidence>